<evidence type="ECO:0000313" key="2">
    <source>
        <dbReference type="Proteomes" id="UP001239111"/>
    </source>
</evidence>
<dbReference type="Proteomes" id="UP001239111">
    <property type="component" value="Chromosome 2"/>
</dbReference>
<sequence length="326" mass="37706">MEGNTSSYVSTFRTKSDFKESCLYWTIENWDQLTNDYTGYVTSPTFYFKGTGETFHLRIDLNDDYPTFYLEMKSDKVLEPNEQWYIVRDDDKKELIPDGDKRYKLPDHEEISDFINNDTIIICCDITYAVLSHVNLELVNDISTQDKIYKKKFCLENHGKLYQNQNLCDVTFLLDNKEQVKAHSAVLGAASPFFVATFLHDSKGSSGSYEIDLSQDPDATPKVFRGFLDCIYGLKSVFDHQSIAIEMCILADKYGVTKLQDCCESYLCDEMNEDNIAKILLFSYTYNCNILKERALKFAKLKRAVVKSSPEFNEICKNKELIYELL</sequence>
<organism evidence="1 2">
    <name type="scientific">Eretmocerus hayati</name>
    <dbReference type="NCBI Taxonomy" id="131215"/>
    <lineage>
        <taxon>Eukaryota</taxon>
        <taxon>Metazoa</taxon>
        <taxon>Ecdysozoa</taxon>
        <taxon>Arthropoda</taxon>
        <taxon>Hexapoda</taxon>
        <taxon>Insecta</taxon>
        <taxon>Pterygota</taxon>
        <taxon>Neoptera</taxon>
        <taxon>Endopterygota</taxon>
        <taxon>Hymenoptera</taxon>
        <taxon>Apocrita</taxon>
        <taxon>Proctotrupomorpha</taxon>
        <taxon>Chalcidoidea</taxon>
        <taxon>Aphelinidae</taxon>
        <taxon>Aphelininae</taxon>
        <taxon>Eretmocerus</taxon>
    </lineage>
</organism>
<accession>A0ACC2PDU5</accession>
<proteinExistence type="predicted"/>
<keyword evidence="2" id="KW-1185">Reference proteome</keyword>
<evidence type="ECO:0000313" key="1">
    <source>
        <dbReference type="EMBL" id="KAJ8679935.1"/>
    </source>
</evidence>
<name>A0ACC2PDU5_9HYME</name>
<protein>
    <submittedName>
        <fullName evidence="1">Uncharacterized protein</fullName>
    </submittedName>
</protein>
<comment type="caution">
    <text evidence="1">The sequence shown here is derived from an EMBL/GenBank/DDBJ whole genome shotgun (WGS) entry which is preliminary data.</text>
</comment>
<reference evidence="1" key="1">
    <citation type="submission" date="2023-04" db="EMBL/GenBank/DDBJ databases">
        <title>A chromosome-level genome assembly of the parasitoid wasp Eretmocerus hayati.</title>
        <authorList>
            <person name="Zhong Y."/>
            <person name="Liu S."/>
            <person name="Liu Y."/>
        </authorList>
    </citation>
    <scope>NUCLEOTIDE SEQUENCE</scope>
    <source>
        <strain evidence="1">ZJU_SS_LIU_2023</strain>
    </source>
</reference>
<dbReference type="EMBL" id="CM056742">
    <property type="protein sequence ID" value="KAJ8679935.1"/>
    <property type="molecule type" value="Genomic_DNA"/>
</dbReference>
<gene>
    <name evidence="1" type="ORF">QAD02_015722</name>
</gene>